<reference evidence="2" key="1">
    <citation type="journal article" date="2022" name="bioRxiv">
        <title>Sequencing and chromosome-scale assembly of the giantPleurodeles waltlgenome.</title>
        <authorList>
            <person name="Brown T."/>
            <person name="Elewa A."/>
            <person name="Iarovenko S."/>
            <person name="Subramanian E."/>
            <person name="Araus A.J."/>
            <person name="Petzold A."/>
            <person name="Susuki M."/>
            <person name="Suzuki K.-i.T."/>
            <person name="Hayashi T."/>
            <person name="Toyoda A."/>
            <person name="Oliveira C."/>
            <person name="Osipova E."/>
            <person name="Leigh N.D."/>
            <person name="Simon A."/>
            <person name="Yun M.H."/>
        </authorList>
    </citation>
    <scope>NUCLEOTIDE SEQUENCE</scope>
    <source>
        <strain evidence="2">20211129_DDA</strain>
        <tissue evidence="2">Liver</tissue>
    </source>
</reference>
<keyword evidence="3" id="KW-1185">Reference proteome</keyword>
<evidence type="ECO:0000313" key="2">
    <source>
        <dbReference type="EMBL" id="KAJ1109309.1"/>
    </source>
</evidence>
<accession>A0AAV7N3Q1</accession>
<comment type="caution">
    <text evidence="2">The sequence shown here is derived from an EMBL/GenBank/DDBJ whole genome shotgun (WGS) entry which is preliminary data.</text>
</comment>
<gene>
    <name evidence="2" type="ORF">NDU88_006671</name>
</gene>
<sequence>MPSNPWPAAWEPGTYRGHSVEPPLRQHVGGEGPPGWELAGTEQKMLVQQKRITYQGFGEQGPVRSGHIKRLAKY</sequence>
<protein>
    <submittedName>
        <fullName evidence="2">Uncharacterized protein</fullName>
    </submittedName>
</protein>
<dbReference type="Proteomes" id="UP001066276">
    <property type="component" value="Chromosome 9"/>
</dbReference>
<organism evidence="2 3">
    <name type="scientific">Pleurodeles waltl</name>
    <name type="common">Iberian ribbed newt</name>
    <dbReference type="NCBI Taxonomy" id="8319"/>
    <lineage>
        <taxon>Eukaryota</taxon>
        <taxon>Metazoa</taxon>
        <taxon>Chordata</taxon>
        <taxon>Craniata</taxon>
        <taxon>Vertebrata</taxon>
        <taxon>Euteleostomi</taxon>
        <taxon>Amphibia</taxon>
        <taxon>Batrachia</taxon>
        <taxon>Caudata</taxon>
        <taxon>Salamandroidea</taxon>
        <taxon>Salamandridae</taxon>
        <taxon>Pleurodelinae</taxon>
        <taxon>Pleurodeles</taxon>
    </lineage>
</organism>
<evidence type="ECO:0000313" key="3">
    <source>
        <dbReference type="Proteomes" id="UP001066276"/>
    </source>
</evidence>
<dbReference type="AlphaFoldDB" id="A0AAV7N3Q1"/>
<evidence type="ECO:0000256" key="1">
    <source>
        <dbReference type="SAM" id="MobiDB-lite"/>
    </source>
</evidence>
<proteinExistence type="predicted"/>
<name>A0AAV7N3Q1_PLEWA</name>
<dbReference type="EMBL" id="JANPWB010000013">
    <property type="protein sequence ID" value="KAJ1109309.1"/>
    <property type="molecule type" value="Genomic_DNA"/>
</dbReference>
<feature type="region of interest" description="Disordered" evidence="1">
    <location>
        <begin position="1"/>
        <end position="37"/>
    </location>
</feature>